<keyword evidence="2" id="KW-1133">Transmembrane helix</keyword>
<keyword evidence="4" id="KW-1185">Reference proteome</keyword>
<comment type="similarity">
    <text evidence="1">Belongs to the cation transport ATPase (P-type) (TC 3.A.3) family. Type IB subfamily.</text>
</comment>
<sequence length="101" mass="11235">MRVRVEKAFEDTVLARVIREVEEAQQNRGAAQCLADKFAGCYTPFMIAVAILMTVLGPLTFGLTFAEAFYRVLVVLIVSCSCALVFVRPGERRVRGDPLRP</sequence>
<comment type="caution">
    <text evidence="3">The sequence shown here is derived from an EMBL/GenBank/DDBJ whole genome shotgun (WGS) entry which is preliminary data.</text>
</comment>
<dbReference type="InterPro" id="IPR051014">
    <property type="entry name" value="Cation_Transport_ATPase_IB"/>
</dbReference>
<protein>
    <submittedName>
        <fullName evidence="3">Uncharacterized protein</fullName>
    </submittedName>
</protein>
<evidence type="ECO:0000313" key="3">
    <source>
        <dbReference type="EMBL" id="MCS7479127.1"/>
    </source>
</evidence>
<feature type="transmembrane region" description="Helical" evidence="2">
    <location>
        <begin position="68"/>
        <end position="87"/>
    </location>
</feature>
<keyword evidence="2" id="KW-0812">Transmembrane</keyword>
<dbReference type="PANTHER" id="PTHR48085">
    <property type="entry name" value="CADMIUM/ZINC-TRANSPORTING ATPASE HMA2-RELATED"/>
    <property type="match status" value="1"/>
</dbReference>
<dbReference type="GO" id="GO:0015086">
    <property type="term" value="F:cadmium ion transmembrane transporter activity"/>
    <property type="evidence" value="ECO:0007669"/>
    <property type="project" value="TreeGrafter"/>
</dbReference>
<organism evidence="3 4">
    <name type="scientific">Umezawaea endophytica</name>
    <dbReference type="NCBI Taxonomy" id="1654476"/>
    <lineage>
        <taxon>Bacteria</taxon>
        <taxon>Bacillati</taxon>
        <taxon>Actinomycetota</taxon>
        <taxon>Actinomycetes</taxon>
        <taxon>Pseudonocardiales</taxon>
        <taxon>Pseudonocardiaceae</taxon>
        <taxon>Umezawaea</taxon>
    </lineage>
</organism>
<reference evidence="3" key="1">
    <citation type="submission" date="2022-08" db="EMBL/GenBank/DDBJ databases">
        <authorList>
            <person name="Tistechok S."/>
            <person name="Samborskyy M."/>
            <person name="Roman I."/>
        </authorList>
    </citation>
    <scope>NUCLEOTIDE SEQUENCE</scope>
    <source>
        <strain evidence="3">DSM 103496</strain>
    </source>
</reference>
<name>A0A9X2VMA1_9PSEU</name>
<dbReference type="GO" id="GO:0016020">
    <property type="term" value="C:membrane"/>
    <property type="evidence" value="ECO:0007669"/>
    <property type="project" value="TreeGrafter"/>
</dbReference>
<dbReference type="EMBL" id="JANYMP010000009">
    <property type="protein sequence ID" value="MCS7479127.1"/>
    <property type="molecule type" value="Genomic_DNA"/>
</dbReference>
<evidence type="ECO:0000256" key="1">
    <source>
        <dbReference type="ARBA" id="ARBA00006024"/>
    </source>
</evidence>
<evidence type="ECO:0000313" key="4">
    <source>
        <dbReference type="Proteomes" id="UP001141259"/>
    </source>
</evidence>
<feature type="transmembrane region" description="Helical" evidence="2">
    <location>
        <begin position="38"/>
        <end position="56"/>
    </location>
</feature>
<dbReference type="Proteomes" id="UP001141259">
    <property type="component" value="Unassembled WGS sequence"/>
</dbReference>
<evidence type="ECO:0000256" key="2">
    <source>
        <dbReference type="SAM" id="Phobius"/>
    </source>
</evidence>
<gene>
    <name evidence="3" type="ORF">NZH93_19885</name>
</gene>
<proteinExistence type="inferred from homology"/>
<accession>A0A9X2VMA1</accession>
<dbReference type="RefSeq" id="WP_259624633.1">
    <property type="nucleotide sequence ID" value="NZ_JANYMP010000009.1"/>
</dbReference>
<dbReference type="PANTHER" id="PTHR48085:SF5">
    <property type="entry name" value="CADMIUM_ZINC-TRANSPORTING ATPASE HMA4-RELATED"/>
    <property type="match status" value="1"/>
</dbReference>
<dbReference type="AlphaFoldDB" id="A0A9X2VMA1"/>
<keyword evidence="2" id="KW-0472">Membrane</keyword>